<comment type="caution">
    <text evidence="1">The sequence shown here is derived from an EMBL/GenBank/DDBJ whole genome shotgun (WGS) entry which is preliminary data.</text>
</comment>
<sequence length="143" mass="14907">MREICRVIVKDKLTRLNEASDFEGLLPSKQSSALIDGVFKACDAPTGAGTASVASDYTSYTEFSSSSSSSSPGPLKVVLEMPGKSQTTLEKEFDFLGTLPSLLDGASPSLICHLSNWTFSGGTAGVPSRGALGIGVRTAWGRA</sequence>
<dbReference type="Proteomes" id="UP000765509">
    <property type="component" value="Unassembled WGS sequence"/>
</dbReference>
<gene>
    <name evidence="1" type="ORF">O181_129008</name>
</gene>
<keyword evidence="2" id="KW-1185">Reference proteome</keyword>
<proteinExistence type="predicted"/>
<organism evidence="1 2">
    <name type="scientific">Austropuccinia psidii MF-1</name>
    <dbReference type="NCBI Taxonomy" id="1389203"/>
    <lineage>
        <taxon>Eukaryota</taxon>
        <taxon>Fungi</taxon>
        <taxon>Dikarya</taxon>
        <taxon>Basidiomycota</taxon>
        <taxon>Pucciniomycotina</taxon>
        <taxon>Pucciniomycetes</taxon>
        <taxon>Pucciniales</taxon>
        <taxon>Sphaerophragmiaceae</taxon>
        <taxon>Austropuccinia</taxon>
    </lineage>
</organism>
<dbReference type="EMBL" id="AVOT02133643">
    <property type="protein sequence ID" value="MBW0589293.1"/>
    <property type="molecule type" value="Genomic_DNA"/>
</dbReference>
<name>A0A9Q3Q8F2_9BASI</name>
<protein>
    <submittedName>
        <fullName evidence="1">Uncharacterized protein</fullName>
    </submittedName>
</protein>
<evidence type="ECO:0000313" key="1">
    <source>
        <dbReference type="EMBL" id="MBW0589293.1"/>
    </source>
</evidence>
<dbReference type="AlphaFoldDB" id="A0A9Q3Q8F2"/>
<evidence type="ECO:0000313" key="2">
    <source>
        <dbReference type="Proteomes" id="UP000765509"/>
    </source>
</evidence>
<accession>A0A9Q3Q8F2</accession>
<reference evidence="1" key="1">
    <citation type="submission" date="2021-03" db="EMBL/GenBank/DDBJ databases">
        <title>Draft genome sequence of rust myrtle Austropuccinia psidii MF-1, a brazilian biotype.</title>
        <authorList>
            <person name="Quecine M.C."/>
            <person name="Pachon D.M.R."/>
            <person name="Bonatelli M.L."/>
            <person name="Correr F.H."/>
            <person name="Franceschini L.M."/>
            <person name="Leite T.F."/>
            <person name="Margarido G.R.A."/>
            <person name="Almeida C.A."/>
            <person name="Ferrarezi J.A."/>
            <person name="Labate C.A."/>
        </authorList>
    </citation>
    <scope>NUCLEOTIDE SEQUENCE</scope>
    <source>
        <strain evidence="1">MF-1</strain>
    </source>
</reference>